<comment type="caution">
    <text evidence="1">The sequence shown here is derived from an EMBL/GenBank/DDBJ whole genome shotgun (WGS) entry which is preliminary data.</text>
</comment>
<dbReference type="Proteomes" id="UP001221757">
    <property type="component" value="Unassembled WGS sequence"/>
</dbReference>
<reference evidence="1" key="1">
    <citation type="submission" date="2023-03" db="EMBL/GenBank/DDBJ databases">
        <title>Massive genome expansion in bonnet fungi (Mycena s.s.) driven by repeated elements and novel gene families across ecological guilds.</title>
        <authorList>
            <consortium name="Lawrence Berkeley National Laboratory"/>
            <person name="Harder C.B."/>
            <person name="Miyauchi S."/>
            <person name="Viragh M."/>
            <person name="Kuo A."/>
            <person name="Thoen E."/>
            <person name="Andreopoulos B."/>
            <person name="Lu D."/>
            <person name="Skrede I."/>
            <person name="Drula E."/>
            <person name="Henrissat B."/>
            <person name="Morin E."/>
            <person name="Kohler A."/>
            <person name="Barry K."/>
            <person name="LaButti K."/>
            <person name="Morin E."/>
            <person name="Salamov A."/>
            <person name="Lipzen A."/>
            <person name="Mereny Z."/>
            <person name="Hegedus B."/>
            <person name="Baldrian P."/>
            <person name="Stursova M."/>
            <person name="Weitz H."/>
            <person name="Taylor A."/>
            <person name="Grigoriev I.V."/>
            <person name="Nagy L.G."/>
            <person name="Martin F."/>
            <person name="Kauserud H."/>
        </authorList>
    </citation>
    <scope>NUCLEOTIDE SEQUENCE</scope>
    <source>
        <strain evidence="1">CBHHK067</strain>
    </source>
</reference>
<keyword evidence="2" id="KW-1185">Reference proteome</keyword>
<organism evidence="1 2">
    <name type="scientific">Mycena rosella</name>
    <name type="common">Pink bonnet</name>
    <name type="synonym">Agaricus rosellus</name>
    <dbReference type="NCBI Taxonomy" id="1033263"/>
    <lineage>
        <taxon>Eukaryota</taxon>
        <taxon>Fungi</taxon>
        <taxon>Dikarya</taxon>
        <taxon>Basidiomycota</taxon>
        <taxon>Agaricomycotina</taxon>
        <taxon>Agaricomycetes</taxon>
        <taxon>Agaricomycetidae</taxon>
        <taxon>Agaricales</taxon>
        <taxon>Marasmiineae</taxon>
        <taxon>Mycenaceae</taxon>
        <taxon>Mycena</taxon>
    </lineage>
</organism>
<accession>A0AAD7CNW7</accession>
<name>A0AAD7CNW7_MYCRO</name>
<evidence type="ECO:0000313" key="1">
    <source>
        <dbReference type="EMBL" id="KAJ7655393.1"/>
    </source>
</evidence>
<sequence>MSRIMKGAVEIPQAHTLPALPGVHLPLVPAVATTPALAIPRPLTYDGESSQLSSGGSEHSAQKEALGLSRANAPEFARVCFVQKGANAVAHLAHAINTVRSSKRRKEAINLVIQNILQISFDKFTFDLDDESNVIFRASTSFIRIAHRFRILCSMPSPPHLLGFLCPTRPRPSLSTLTTMIEMLERTNIEWQAQLDERGVKGFRPRPLEPAAFADATYEVILLHPEHFLPNGAPLPIFDSTTNQWRCPEPAVFYHQRPPQD</sequence>
<dbReference type="EMBL" id="JARKIE010000312">
    <property type="protein sequence ID" value="KAJ7655393.1"/>
    <property type="molecule type" value="Genomic_DNA"/>
</dbReference>
<dbReference type="AlphaFoldDB" id="A0AAD7CNW7"/>
<gene>
    <name evidence="1" type="ORF">B0H17DRAFT_378428</name>
</gene>
<proteinExistence type="predicted"/>
<protein>
    <submittedName>
        <fullName evidence="1">Uncharacterized protein</fullName>
    </submittedName>
</protein>
<evidence type="ECO:0000313" key="2">
    <source>
        <dbReference type="Proteomes" id="UP001221757"/>
    </source>
</evidence>